<dbReference type="GO" id="GO:0008173">
    <property type="term" value="F:RNA methyltransferase activity"/>
    <property type="evidence" value="ECO:0007669"/>
    <property type="project" value="InterPro"/>
</dbReference>
<dbReference type="STRING" id="415426.Hbut_1655"/>
<dbReference type="PANTHER" id="PTHR42786:SF2">
    <property type="entry name" value="TRNA (CYTIDINE_URIDINE-2'-O-)-METHYLTRANSFERASE TRMJ"/>
    <property type="match status" value="1"/>
</dbReference>
<dbReference type="CDD" id="cd18093">
    <property type="entry name" value="SpoU-like_TrmJ"/>
    <property type="match status" value="1"/>
</dbReference>
<dbReference type="GO" id="GO:0005829">
    <property type="term" value="C:cytosol"/>
    <property type="evidence" value="ECO:0007669"/>
    <property type="project" value="TreeGrafter"/>
</dbReference>
<dbReference type="Pfam" id="PF00588">
    <property type="entry name" value="SpoU_methylase"/>
    <property type="match status" value="1"/>
</dbReference>
<name>A2BNA8_HYPBU</name>
<dbReference type="SUPFAM" id="SSF75217">
    <property type="entry name" value="alpha/beta knot"/>
    <property type="match status" value="1"/>
</dbReference>
<evidence type="ECO:0000313" key="7">
    <source>
        <dbReference type="Proteomes" id="UP000002593"/>
    </source>
</evidence>
<keyword evidence="2 6" id="KW-0489">Methyltransferase</keyword>
<dbReference type="HOGENOM" id="CLU_056931_3_0_2"/>
<dbReference type="eggNOG" id="arCOG01018">
    <property type="taxonomic scope" value="Archaea"/>
</dbReference>
<keyword evidence="7" id="KW-1185">Reference proteome</keyword>
<keyword evidence="3" id="KW-0808">Transferase</keyword>
<dbReference type="InterPro" id="IPR029028">
    <property type="entry name" value="Alpha/beta_knot_MTases"/>
</dbReference>
<evidence type="ECO:0000313" key="6">
    <source>
        <dbReference type="EMBL" id="ABM81469.1"/>
    </source>
</evidence>
<dbReference type="PANTHER" id="PTHR42786">
    <property type="entry name" value="TRNA/RRNA METHYLTRANSFERASE"/>
    <property type="match status" value="1"/>
</dbReference>
<dbReference type="PIRSF" id="PIRSF004808">
    <property type="entry name" value="LasT"/>
    <property type="match status" value="1"/>
</dbReference>
<dbReference type="InterPro" id="IPR029026">
    <property type="entry name" value="tRNA_m1G_MTases_N"/>
</dbReference>
<gene>
    <name evidence="6" type="ordered locus">Hbut_1655</name>
</gene>
<dbReference type="Gene3D" id="3.40.1280.10">
    <property type="match status" value="1"/>
</dbReference>
<evidence type="ECO:0000259" key="5">
    <source>
        <dbReference type="Pfam" id="PF00588"/>
    </source>
</evidence>
<comment type="similarity">
    <text evidence="1">Belongs to the class IV-like SAM-binding methyltransferase superfamily. RNA methyltransferase TrmH family.</text>
</comment>
<dbReference type="GO" id="GO:0002128">
    <property type="term" value="P:tRNA nucleoside ribose methylation"/>
    <property type="evidence" value="ECO:0007669"/>
    <property type="project" value="TreeGrafter"/>
</dbReference>
<dbReference type="Proteomes" id="UP000002593">
    <property type="component" value="Chromosome"/>
</dbReference>
<dbReference type="GO" id="GO:0003723">
    <property type="term" value="F:RNA binding"/>
    <property type="evidence" value="ECO:0007669"/>
    <property type="project" value="InterPro"/>
</dbReference>
<dbReference type="OrthoDB" id="372184at2157"/>
<accession>A2BNA8</accession>
<feature type="domain" description="tRNA/rRNA methyltransferase SpoU type" evidence="5">
    <location>
        <begin position="9"/>
        <end position="160"/>
    </location>
</feature>
<dbReference type="RefSeq" id="WP_011822787.1">
    <property type="nucleotide sequence ID" value="NC_008818.1"/>
</dbReference>
<dbReference type="AlphaFoldDB" id="A2BNA8"/>
<keyword evidence="4" id="KW-0949">S-adenosyl-L-methionine</keyword>
<dbReference type="GeneID" id="4781508"/>
<evidence type="ECO:0000256" key="2">
    <source>
        <dbReference type="ARBA" id="ARBA00022603"/>
    </source>
</evidence>
<evidence type="ECO:0000256" key="3">
    <source>
        <dbReference type="ARBA" id="ARBA00022679"/>
    </source>
</evidence>
<evidence type="ECO:0000256" key="1">
    <source>
        <dbReference type="ARBA" id="ARBA00007228"/>
    </source>
</evidence>
<dbReference type="InterPro" id="IPR004384">
    <property type="entry name" value="RNA_MeTrfase_TrmJ/LasT"/>
</dbReference>
<dbReference type="EnsemblBacteria" id="ABM81469">
    <property type="protein sequence ID" value="ABM81469"/>
    <property type="gene ID" value="Hbut_1655"/>
</dbReference>
<dbReference type="EMBL" id="CP000493">
    <property type="protein sequence ID" value="ABM81469.1"/>
    <property type="molecule type" value="Genomic_DNA"/>
</dbReference>
<dbReference type="KEGG" id="hbu:Hbut_1655"/>
<reference evidence="6 7" key="1">
    <citation type="journal article" date="2007" name="Archaea">
        <title>The genome of Hyperthermus butylicus: a sulfur-reducing, peptide fermenting, neutrophilic Crenarchaeote growing up to 108 degrees C.</title>
        <authorList>
            <person name="Brugger K."/>
            <person name="Chen L."/>
            <person name="Stark M."/>
            <person name="Zibat A."/>
            <person name="Redder P."/>
            <person name="Ruepp A."/>
            <person name="Awayez M."/>
            <person name="She Q."/>
            <person name="Garrett R.A."/>
            <person name="Klenk H.P."/>
        </authorList>
    </citation>
    <scope>NUCLEOTIDE SEQUENCE [LARGE SCALE GENOMIC DNA]</scope>
    <source>
        <strain evidence="7">DSM 5456 / JCM 9403 / PLM1-5</strain>
    </source>
</reference>
<protein>
    <submittedName>
        <fullName evidence="6">rRNA methylase</fullName>
    </submittedName>
</protein>
<evidence type="ECO:0000256" key="4">
    <source>
        <dbReference type="ARBA" id="ARBA00022691"/>
    </source>
</evidence>
<organism evidence="6 7">
    <name type="scientific">Hyperthermus butylicus (strain DSM 5456 / JCM 9403 / PLM1-5)</name>
    <dbReference type="NCBI Taxonomy" id="415426"/>
    <lineage>
        <taxon>Archaea</taxon>
        <taxon>Thermoproteota</taxon>
        <taxon>Thermoprotei</taxon>
        <taxon>Desulfurococcales</taxon>
        <taxon>Pyrodictiaceae</taxon>
        <taxon>Hyperthermus</taxon>
    </lineage>
</organism>
<dbReference type="InterPro" id="IPR001537">
    <property type="entry name" value="SpoU_MeTrfase"/>
</dbReference>
<proteinExistence type="inferred from homology"/>
<sequence length="239" mass="26697">MQSLGPPRVRLVVVGVEGEINLGFIARLAANFAIDEFYLVSPVASPESSEARRFAANGVYMLDRVIVVDSLEEALKGVDLAVCTSAKIGQASDVLRHAVTPREFAEEIAPRYESVAVVFGRESVGLTRDELAKCHLLVHIPANPNYPVLNLSHAVAILLYELYNTRRGEKQLHEPARGETLERIYEHLSWLAEKLVDRERVSQVKAALKHILWRCSITGGEASMLYYFAKKLRKRLEAC</sequence>